<gene>
    <name evidence="1" type="ORF">BpHYR1_023393</name>
</gene>
<reference evidence="1 2" key="1">
    <citation type="journal article" date="2018" name="Sci. Rep.">
        <title>Genomic signatures of local adaptation to the degree of environmental predictability in rotifers.</title>
        <authorList>
            <person name="Franch-Gras L."/>
            <person name="Hahn C."/>
            <person name="Garcia-Roger E.M."/>
            <person name="Carmona M.J."/>
            <person name="Serra M."/>
            <person name="Gomez A."/>
        </authorList>
    </citation>
    <scope>NUCLEOTIDE SEQUENCE [LARGE SCALE GENOMIC DNA]</scope>
    <source>
        <strain evidence="1">HYR1</strain>
    </source>
</reference>
<accession>A0A3M7Q9F1</accession>
<name>A0A3M7Q9F1_BRAPC</name>
<comment type="caution">
    <text evidence="1">The sequence shown here is derived from an EMBL/GenBank/DDBJ whole genome shotgun (WGS) entry which is preliminary data.</text>
</comment>
<proteinExistence type="predicted"/>
<protein>
    <submittedName>
        <fullName evidence="1">Uncharacterized protein</fullName>
    </submittedName>
</protein>
<organism evidence="1 2">
    <name type="scientific">Brachionus plicatilis</name>
    <name type="common">Marine rotifer</name>
    <name type="synonym">Brachionus muelleri</name>
    <dbReference type="NCBI Taxonomy" id="10195"/>
    <lineage>
        <taxon>Eukaryota</taxon>
        <taxon>Metazoa</taxon>
        <taxon>Spiralia</taxon>
        <taxon>Gnathifera</taxon>
        <taxon>Rotifera</taxon>
        <taxon>Eurotatoria</taxon>
        <taxon>Monogononta</taxon>
        <taxon>Pseudotrocha</taxon>
        <taxon>Ploima</taxon>
        <taxon>Brachionidae</taxon>
        <taxon>Brachionus</taxon>
    </lineage>
</organism>
<evidence type="ECO:0000313" key="2">
    <source>
        <dbReference type="Proteomes" id="UP000276133"/>
    </source>
</evidence>
<evidence type="ECO:0000313" key="1">
    <source>
        <dbReference type="EMBL" id="RNA07598.1"/>
    </source>
</evidence>
<dbReference type="AlphaFoldDB" id="A0A3M7Q9F1"/>
<dbReference type="EMBL" id="REGN01006988">
    <property type="protein sequence ID" value="RNA07598.1"/>
    <property type="molecule type" value="Genomic_DNA"/>
</dbReference>
<sequence length="82" mass="9669">MNKHCEGDQIKFYHPILVKLYEKKYQICFVKDRVVAGQLKDQFDNAIFYLHIEKVKNKCLWPAGLHPVSRLMASQKNFKCAI</sequence>
<dbReference type="Proteomes" id="UP000276133">
    <property type="component" value="Unassembled WGS sequence"/>
</dbReference>
<keyword evidence="2" id="KW-1185">Reference proteome</keyword>